<evidence type="ECO:0000313" key="3">
    <source>
        <dbReference type="EMBL" id="EEP60675.1"/>
    </source>
</evidence>
<protein>
    <submittedName>
        <fullName evidence="3">ComF protein</fullName>
    </submittedName>
</protein>
<dbReference type="AlphaFoldDB" id="C4FJS0"/>
<dbReference type="EMBL" id="ABZS01000065">
    <property type="protein sequence ID" value="EEP60675.1"/>
    <property type="molecule type" value="Genomic_DNA"/>
</dbReference>
<evidence type="ECO:0000259" key="2">
    <source>
        <dbReference type="Pfam" id="PF18912"/>
    </source>
</evidence>
<dbReference type="InterPro" id="IPR044005">
    <property type="entry name" value="DZR_2"/>
</dbReference>
<name>C4FJS0_9AQUI</name>
<dbReference type="SUPFAM" id="SSF53271">
    <property type="entry name" value="PRTase-like"/>
    <property type="match status" value="1"/>
</dbReference>
<dbReference type="Pfam" id="PF18912">
    <property type="entry name" value="DZR_2"/>
    <property type="match status" value="1"/>
</dbReference>
<dbReference type="InterPro" id="IPR029057">
    <property type="entry name" value="PRTase-like"/>
</dbReference>
<gene>
    <name evidence="3" type="ORF">SULYE_0820</name>
</gene>
<evidence type="ECO:0000313" key="4">
    <source>
        <dbReference type="Proteomes" id="UP000005540"/>
    </source>
</evidence>
<reference evidence="3 4" key="1">
    <citation type="submission" date="2009-04" db="EMBL/GenBank/DDBJ databases">
        <authorList>
            <person name="Reysenbach A.-L."/>
            <person name="Heidelberg J.F."/>
            <person name="Nelson W.C."/>
        </authorList>
    </citation>
    <scope>NUCLEOTIDE SEQUENCE [LARGE SCALE GENOMIC DNA]</scope>
    <source>
        <strain evidence="3 4">SS-5</strain>
    </source>
</reference>
<comment type="caution">
    <text evidence="3">The sequence shown here is derived from an EMBL/GenBank/DDBJ whole genome shotgun (WGS) entry which is preliminary data.</text>
</comment>
<proteinExistence type="inferred from homology"/>
<dbReference type="PANTHER" id="PTHR47505:SF1">
    <property type="entry name" value="DNA UTILIZATION PROTEIN YHGH"/>
    <property type="match status" value="1"/>
</dbReference>
<sequence length="238" mass="28217">MSGKHQNYHWLSKFKLIFNTLFPRECVLCGDPFIFTNQNIVCDDCLSKFEKTESFFCRSCGKSGENTYPICEECKYDRKYSYIEAFTDYYEFGEILREYKFGKYKNLAYDIAKIIKEDFQKFVRQNQVQNILYIPISNKKLKERGFNHLKEILTYIFPKYLVKDYLIKVKETKLQVELNKTERFENLKDSFKLTVDKIDGNTLVFDDILTTGATLLEAYKTIKNKVNGNLYAYVITKV</sequence>
<organism evidence="3 4">
    <name type="scientific">Sulfurihydrogenibium yellowstonense SS-5</name>
    <dbReference type="NCBI Taxonomy" id="432331"/>
    <lineage>
        <taxon>Bacteria</taxon>
        <taxon>Pseudomonadati</taxon>
        <taxon>Aquificota</taxon>
        <taxon>Aquificia</taxon>
        <taxon>Aquificales</taxon>
        <taxon>Hydrogenothermaceae</taxon>
        <taxon>Sulfurihydrogenibium</taxon>
    </lineage>
</organism>
<dbReference type="Gene3D" id="3.40.50.2020">
    <property type="match status" value="1"/>
</dbReference>
<dbReference type="InterPro" id="IPR051910">
    <property type="entry name" value="ComF/GntX_DNA_util-trans"/>
</dbReference>
<dbReference type="OrthoDB" id="9779910at2"/>
<accession>C4FJS0</accession>
<dbReference type="CDD" id="cd06223">
    <property type="entry name" value="PRTases_typeI"/>
    <property type="match status" value="1"/>
</dbReference>
<evidence type="ECO:0000256" key="1">
    <source>
        <dbReference type="ARBA" id="ARBA00008007"/>
    </source>
</evidence>
<dbReference type="PANTHER" id="PTHR47505">
    <property type="entry name" value="DNA UTILIZATION PROTEIN YHGH"/>
    <property type="match status" value="1"/>
</dbReference>
<dbReference type="InterPro" id="IPR000836">
    <property type="entry name" value="PRTase_dom"/>
</dbReference>
<keyword evidence="4" id="KW-1185">Reference proteome</keyword>
<feature type="domain" description="Double zinc ribbon" evidence="2">
    <location>
        <begin position="18"/>
        <end position="74"/>
    </location>
</feature>
<comment type="similarity">
    <text evidence="1">Belongs to the ComF/GntX family.</text>
</comment>
<dbReference type="Proteomes" id="UP000005540">
    <property type="component" value="Unassembled WGS sequence"/>
</dbReference>